<proteinExistence type="inferred from homology"/>
<evidence type="ECO:0000256" key="5">
    <source>
        <dbReference type="ARBA" id="ARBA00022801"/>
    </source>
</evidence>
<feature type="domain" description="Alpha-L-arabinofuranosidase C-terminal" evidence="8">
    <location>
        <begin position="297"/>
        <end position="505"/>
    </location>
</feature>
<dbReference type="Gene3D" id="2.60.40.1180">
    <property type="entry name" value="Golgi alpha-mannosidase II"/>
    <property type="match status" value="1"/>
</dbReference>
<accession>A0A941IJK6</accession>
<dbReference type="Pfam" id="PF22848">
    <property type="entry name" value="ASD1_dom"/>
    <property type="match status" value="1"/>
</dbReference>
<keyword evidence="5" id="KW-0378">Hydrolase</keyword>
<dbReference type="EMBL" id="JAGSOH010000030">
    <property type="protein sequence ID" value="MBR7827218.1"/>
    <property type="molecule type" value="Genomic_DNA"/>
</dbReference>
<dbReference type="GO" id="GO:0000272">
    <property type="term" value="P:polysaccharide catabolic process"/>
    <property type="evidence" value="ECO:0007669"/>
    <property type="project" value="TreeGrafter"/>
</dbReference>
<keyword evidence="6" id="KW-0119">Carbohydrate metabolism</keyword>
<dbReference type="GO" id="GO:0046556">
    <property type="term" value="F:alpha-L-arabinofuranosidase activity"/>
    <property type="evidence" value="ECO:0007669"/>
    <property type="project" value="UniProtKB-EC"/>
</dbReference>
<evidence type="ECO:0000256" key="6">
    <source>
        <dbReference type="ARBA" id="ARBA00023277"/>
    </source>
</evidence>
<evidence type="ECO:0000313" key="10">
    <source>
        <dbReference type="Proteomes" id="UP000676325"/>
    </source>
</evidence>
<dbReference type="InterPro" id="IPR017853">
    <property type="entry name" value="GH"/>
</dbReference>
<dbReference type="SUPFAM" id="SSF51445">
    <property type="entry name" value="(Trans)glycosidases"/>
    <property type="match status" value="1"/>
</dbReference>
<evidence type="ECO:0000256" key="1">
    <source>
        <dbReference type="ARBA" id="ARBA00001462"/>
    </source>
</evidence>
<keyword evidence="7" id="KW-0326">Glycosidase</keyword>
<evidence type="ECO:0000259" key="8">
    <source>
        <dbReference type="SMART" id="SM00813"/>
    </source>
</evidence>
<protein>
    <recommendedName>
        <fullName evidence="4">non-reducing end alpha-L-arabinofuranosidase</fullName>
        <ecNumber evidence="4">3.2.1.55</ecNumber>
    </recommendedName>
</protein>
<comment type="subunit">
    <text evidence="3">Homohexamer; trimer of dimers.</text>
</comment>
<dbReference type="PANTHER" id="PTHR43576">
    <property type="entry name" value="ALPHA-L-ARABINOFURANOSIDASE C-RELATED"/>
    <property type="match status" value="1"/>
</dbReference>
<dbReference type="Pfam" id="PF06964">
    <property type="entry name" value="Alpha-L-AF_C"/>
    <property type="match status" value="1"/>
</dbReference>
<dbReference type="EC" id="3.2.1.55" evidence="4"/>
<comment type="catalytic activity">
    <reaction evidence="1">
        <text>Hydrolysis of terminal non-reducing alpha-L-arabinofuranoside residues in alpha-L-arabinosides.</text>
        <dbReference type="EC" id="3.2.1.55"/>
    </reaction>
</comment>
<dbReference type="PANTHER" id="PTHR43576:SF3">
    <property type="entry name" value="ALPHA-L-ARABINOFURANOSIDASE C"/>
    <property type="match status" value="1"/>
</dbReference>
<sequence length="513" mass="56051">MTELSASAARFVLDPAFEVGPVDPRLFGSFVEHLGRCIHTGLYEPGHPAADADGMRTDVLALIRELGVTAIRYPGGNFVSAYRWEDGVGPREHRPRRLDLAWRSIETNEFGLGEFMNVIGKLPESEPMLAVNLGTRGVPEAIELLEYANHPGGTEISDRRVAAGDKEPYNVRLWCLGNEMDGPWQIGHKNAEEYGKLAAAAAWAMRLIDEDIDLVACGSSTRAMDTFGTWESTVLEHTYDLVDYISMHAYYEELDGDRDSFLASAVDMEAFIEGVVATCDHVAARRKSSKKMKISFDEWNVWYSSRTVGQPPRPWAENPRLLEDVYSVTDAVVFGSLLIALLRHADRIAIACLAQLVNAIAPIMTEPGGPAWRQTTFFPFAQTARYAKGARVLTVNVLSPTYPTAKHGEAALLHATAVIDDAGAVTIFAVNRDREAALPLEVSLRGLEHLTSVAEHAALADDGDPDAANTLENPERVALRPVDGTTLEAPGSANARLSATLPPLSWNIIRLVP</sequence>
<name>A0A941IJK6_9ACTN</name>
<evidence type="ECO:0000256" key="3">
    <source>
        <dbReference type="ARBA" id="ARBA00011165"/>
    </source>
</evidence>
<reference evidence="9" key="1">
    <citation type="submission" date="2021-04" db="EMBL/GenBank/DDBJ databases">
        <title>Genome based classification of Actinospica acidithermotolerans sp. nov., an actinobacterium isolated from an Indonesian hot spring.</title>
        <authorList>
            <person name="Kusuma A.B."/>
            <person name="Putra K.E."/>
            <person name="Nafisah S."/>
            <person name="Loh J."/>
            <person name="Nouioui I."/>
            <person name="Goodfellow M."/>
        </authorList>
    </citation>
    <scope>NUCLEOTIDE SEQUENCE</scope>
    <source>
        <strain evidence="9">MGRD01-02</strain>
    </source>
</reference>
<dbReference type="RefSeq" id="WP_212518364.1">
    <property type="nucleotide sequence ID" value="NZ_JAGSOH010000030.1"/>
</dbReference>
<comment type="similarity">
    <text evidence="2">Belongs to the glycosyl hydrolase 51 family.</text>
</comment>
<organism evidence="9 10">
    <name type="scientific">Actinospica acidithermotolerans</name>
    <dbReference type="NCBI Taxonomy" id="2828514"/>
    <lineage>
        <taxon>Bacteria</taxon>
        <taxon>Bacillati</taxon>
        <taxon>Actinomycetota</taxon>
        <taxon>Actinomycetes</taxon>
        <taxon>Catenulisporales</taxon>
        <taxon>Actinospicaceae</taxon>
        <taxon>Actinospica</taxon>
    </lineage>
</organism>
<gene>
    <name evidence="9" type="ORF">KDK95_12945</name>
</gene>
<dbReference type="SMART" id="SM00813">
    <property type="entry name" value="Alpha-L-AF_C"/>
    <property type="match status" value="1"/>
</dbReference>
<keyword evidence="10" id="KW-1185">Reference proteome</keyword>
<dbReference type="InterPro" id="IPR055235">
    <property type="entry name" value="ASD1_cat"/>
</dbReference>
<dbReference type="GO" id="GO:0046373">
    <property type="term" value="P:L-arabinose metabolic process"/>
    <property type="evidence" value="ECO:0007669"/>
    <property type="project" value="InterPro"/>
</dbReference>
<dbReference type="Gene3D" id="3.20.20.80">
    <property type="entry name" value="Glycosidases"/>
    <property type="match status" value="1"/>
</dbReference>
<dbReference type="InterPro" id="IPR013780">
    <property type="entry name" value="Glyco_hydro_b"/>
</dbReference>
<evidence type="ECO:0000256" key="4">
    <source>
        <dbReference type="ARBA" id="ARBA00012670"/>
    </source>
</evidence>
<evidence type="ECO:0000256" key="2">
    <source>
        <dbReference type="ARBA" id="ARBA00007186"/>
    </source>
</evidence>
<dbReference type="SUPFAM" id="SSF51011">
    <property type="entry name" value="Glycosyl hydrolase domain"/>
    <property type="match status" value="1"/>
</dbReference>
<dbReference type="AlphaFoldDB" id="A0A941IJK6"/>
<evidence type="ECO:0000313" key="9">
    <source>
        <dbReference type="EMBL" id="MBR7827218.1"/>
    </source>
</evidence>
<evidence type="ECO:0000256" key="7">
    <source>
        <dbReference type="ARBA" id="ARBA00023295"/>
    </source>
</evidence>
<comment type="caution">
    <text evidence="9">The sequence shown here is derived from an EMBL/GenBank/DDBJ whole genome shotgun (WGS) entry which is preliminary data.</text>
</comment>
<dbReference type="InterPro" id="IPR010720">
    <property type="entry name" value="Alpha-L-AF_C"/>
</dbReference>
<dbReference type="Proteomes" id="UP000676325">
    <property type="component" value="Unassembled WGS sequence"/>
</dbReference>